<reference evidence="8" key="1">
    <citation type="submission" date="2023-07" db="EMBL/GenBank/DDBJ databases">
        <title>Chromosome-level Genome Assembly of Striped Snakehead (Channa striata).</title>
        <authorList>
            <person name="Liu H."/>
        </authorList>
    </citation>
    <scope>NUCLEOTIDE SEQUENCE</scope>
    <source>
        <strain evidence="8">Gz</strain>
        <tissue evidence="8">Muscle</tissue>
    </source>
</reference>
<dbReference type="InterPro" id="IPR015631">
    <property type="entry name" value="CD2/SLAM_rcpt"/>
</dbReference>
<feature type="signal peptide" evidence="7">
    <location>
        <begin position="1"/>
        <end position="24"/>
    </location>
</feature>
<gene>
    <name evidence="8" type="ORF">Q5P01_005684</name>
</gene>
<dbReference type="SUPFAM" id="SSF48726">
    <property type="entry name" value="Immunoglobulin"/>
    <property type="match status" value="1"/>
</dbReference>
<organism evidence="8 9">
    <name type="scientific">Channa striata</name>
    <name type="common">Snakehead murrel</name>
    <name type="synonym">Ophicephalus striatus</name>
    <dbReference type="NCBI Taxonomy" id="64152"/>
    <lineage>
        <taxon>Eukaryota</taxon>
        <taxon>Metazoa</taxon>
        <taxon>Chordata</taxon>
        <taxon>Craniata</taxon>
        <taxon>Vertebrata</taxon>
        <taxon>Euteleostomi</taxon>
        <taxon>Actinopterygii</taxon>
        <taxon>Neopterygii</taxon>
        <taxon>Teleostei</taxon>
        <taxon>Neoteleostei</taxon>
        <taxon>Acanthomorphata</taxon>
        <taxon>Anabantaria</taxon>
        <taxon>Anabantiformes</taxon>
        <taxon>Channoidei</taxon>
        <taxon>Channidae</taxon>
        <taxon>Channa</taxon>
    </lineage>
</organism>
<dbReference type="Gene3D" id="2.60.40.10">
    <property type="entry name" value="Immunoglobulins"/>
    <property type="match status" value="2"/>
</dbReference>
<keyword evidence="3 6" id="KW-0472">Membrane</keyword>
<dbReference type="InterPro" id="IPR013783">
    <property type="entry name" value="Ig-like_fold"/>
</dbReference>
<name>A0AA88ND70_CHASR</name>
<proteinExistence type="predicted"/>
<comment type="subcellular location">
    <subcellularLocation>
        <location evidence="1">Membrane</location>
    </subcellularLocation>
</comment>
<keyword evidence="9" id="KW-1185">Reference proteome</keyword>
<comment type="caution">
    <text evidence="8">The sequence shown here is derived from an EMBL/GenBank/DDBJ whole genome shotgun (WGS) entry which is preliminary data.</text>
</comment>
<keyword evidence="6" id="KW-1133">Transmembrane helix</keyword>
<evidence type="ECO:0000256" key="3">
    <source>
        <dbReference type="ARBA" id="ARBA00023136"/>
    </source>
</evidence>
<feature type="region of interest" description="Disordered" evidence="5">
    <location>
        <begin position="266"/>
        <end position="287"/>
    </location>
</feature>
<dbReference type="PANTHER" id="PTHR12080:SF125">
    <property type="entry name" value="CD48 ANTIGEN-LIKE"/>
    <property type="match status" value="1"/>
</dbReference>
<dbReference type="Proteomes" id="UP001187415">
    <property type="component" value="Unassembled WGS sequence"/>
</dbReference>
<feature type="region of interest" description="Disordered" evidence="5">
    <location>
        <begin position="193"/>
        <end position="212"/>
    </location>
</feature>
<evidence type="ECO:0000256" key="7">
    <source>
        <dbReference type="SAM" id="SignalP"/>
    </source>
</evidence>
<dbReference type="AlphaFoldDB" id="A0AA88ND70"/>
<evidence type="ECO:0000256" key="4">
    <source>
        <dbReference type="ARBA" id="ARBA00023180"/>
    </source>
</evidence>
<evidence type="ECO:0000256" key="1">
    <source>
        <dbReference type="ARBA" id="ARBA00004370"/>
    </source>
</evidence>
<protein>
    <submittedName>
        <fullName evidence="8">Uncharacterized protein</fullName>
    </submittedName>
</protein>
<dbReference type="InterPro" id="IPR036179">
    <property type="entry name" value="Ig-like_dom_sf"/>
</dbReference>
<dbReference type="PANTHER" id="PTHR12080">
    <property type="entry name" value="SIGNALING LYMPHOCYTIC ACTIVATION MOLECULE"/>
    <property type="match status" value="1"/>
</dbReference>
<feature type="chain" id="PRO_5041698838" evidence="7">
    <location>
        <begin position="25"/>
        <end position="287"/>
    </location>
</feature>
<evidence type="ECO:0000256" key="2">
    <source>
        <dbReference type="ARBA" id="ARBA00022729"/>
    </source>
</evidence>
<dbReference type="GO" id="GO:0016020">
    <property type="term" value="C:membrane"/>
    <property type="evidence" value="ECO:0007669"/>
    <property type="project" value="UniProtKB-SubCell"/>
</dbReference>
<accession>A0AA88ND70</accession>
<evidence type="ECO:0000313" key="8">
    <source>
        <dbReference type="EMBL" id="KAK2856949.1"/>
    </source>
</evidence>
<sequence>MKPSVVLGVLVTGSCCVFLAAVAAQSEIVVYGKVGDKVVLKPSSVPGTITSIIWKDGPNIAMEWDGATEVDSFRHFKERGHLNTSTGEMTITGLYINDSGVYKLEINHNEVTPHIRLKVLLPVPVPTVNTICNNDNTSCSLTCDGNTEGAEPVTYTWKSDDKVVTNLSKVHHITKEESSSVYKFSCELKNPFSEESSKPIPNPFRSEISQPEEKQSKAITGVVVFLGLLAPVVLLALVHRLKTGVWFYEKASMPWEADFWTNEKKKTSADANDAAREEPPEAETLMA</sequence>
<dbReference type="EMBL" id="JAUPFM010000003">
    <property type="protein sequence ID" value="KAK2856949.1"/>
    <property type="molecule type" value="Genomic_DNA"/>
</dbReference>
<keyword evidence="2 7" id="KW-0732">Signal</keyword>
<feature type="transmembrane region" description="Helical" evidence="6">
    <location>
        <begin position="218"/>
        <end position="238"/>
    </location>
</feature>
<evidence type="ECO:0000313" key="9">
    <source>
        <dbReference type="Proteomes" id="UP001187415"/>
    </source>
</evidence>
<dbReference type="PROSITE" id="PS51257">
    <property type="entry name" value="PROKAR_LIPOPROTEIN"/>
    <property type="match status" value="1"/>
</dbReference>
<evidence type="ECO:0000256" key="5">
    <source>
        <dbReference type="SAM" id="MobiDB-lite"/>
    </source>
</evidence>
<keyword evidence="6" id="KW-0812">Transmembrane</keyword>
<evidence type="ECO:0000256" key="6">
    <source>
        <dbReference type="SAM" id="Phobius"/>
    </source>
</evidence>
<keyword evidence="4" id="KW-0325">Glycoprotein</keyword>
<feature type="compositionally biased region" description="Basic and acidic residues" evidence="5">
    <location>
        <begin position="266"/>
        <end position="279"/>
    </location>
</feature>